<dbReference type="EMBL" id="LT158599">
    <property type="protein sequence ID" value="CVK34528.1"/>
    <property type="molecule type" value="Genomic_DNA"/>
</dbReference>
<organism evidence="1 2">
    <name type="scientific">Methanoculleus bourgensis</name>
    <dbReference type="NCBI Taxonomy" id="83986"/>
    <lineage>
        <taxon>Archaea</taxon>
        <taxon>Methanobacteriati</taxon>
        <taxon>Methanobacteriota</taxon>
        <taxon>Stenosarchaea group</taxon>
        <taxon>Methanomicrobia</taxon>
        <taxon>Methanomicrobiales</taxon>
        <taxon>Methanomicrobiaceae</taxon>
        <taxon>Methanoculleus</taxon>
    </lineage>
</organism>
<dbReference type="KEGG" id="mema:MMAB1_3315"/>
<gene>
    <name evidence="1" type="ORF">MMAB1_3315</name>
</gene>
<name>A0A0X8XY81_9EURY</name>
<dbReference type="RefSeq" id="WP_179965925.1">
    <property type="nucleotide sequence ID" value="NZ_LT158599.1"/>
</dbReference>
<proteinExistence type="predicted"/>
<dbReference type="GeneID" id="56098565"/>
<sequence length="53" mass="5912">MKVLVRTPEGVEEVRDVDAEYIIPGDLLDDGSLVLGLWDELSDDDYLAIGLYD</sequence>
<dbReference type="Proteomes" id="UP000069850">
    <property type="component" value="Chromosome 1"/>
</dbReference>
<accession>A0A0X8XY81</accession>
<reference evidence="1 2" key="1">
    <citation type="submission" date="2016-01" db="EMBL/GenBank/DDBJ databases">
        <authorList>
            <person name="Manzoor S."/>
        </authorList>
    </citation>
    <scope>NUCLEOTIDE SEQUENCE [LARGE SCALE GENOMIC DNA]</scope>
    <source>
        <strain evidence="1">Methanoculleus sp MAB1</strain>
    </source>
</reference>
<evidence type="ECO:0000313" key="1">
    <source>
        <dbReference type="EMBL" id="CVK34528.1"/>
    </source>
</evidence>
<evidence type="ECO:0000313" key="2">
    <source>
        <dbReference type="Proteomes" id="UP000069850"/>
    </source>
</evidence>
<dbReference type="AlphaFoldDB" id="A0A0X8XY81"/>
<protein>
    <submittedName>
        <fullName evidence="1">Uncharacterized protein</fullName>
    </submittedName>
</protein>